<comment type="catalytic activity">
    <reaction evidence="10">
        <text>5-methyltetrahydropteroyltri-L-glutamate + L-homocysteine = tetrahydropteroyltri-L-glutamate + L-methionine</text>
        <dbReference type="Rhea" id="RHEA:21196"/>
        <dbReference type="ChEBI" id="CHEBI:57844"/>
        <dbReference type="ChEBI" id="CHEBI:58140"/>
        <dbReference type="ChEBI" id="CHEBI:58199"/>
        <dbReference type="ChEBI" id="CHEBI:58207"/>
        <dbReference type="EC" id="2.1.1.14"/>
    </reaction>
</comment>
<feature type="binding site" evidence="10">
    <location>
        <position position="485"/>
    </location>
    <ligand>
        <name>L-homocysteine</name>
        <dbReference type="ChEBI" id="CHEBI:58199"/>
    </ligand>
</feature>
<evidence type="ECO:0000256" key="7">
    <source>
        <dbReference type="ARBA" id="ARBA00022723"/>
    </source>
</evidence>
<feature type="binding site" evidence="10 11">
    <location>
        <position position="600"/>
    </location>
    <ligand>
        <name>L-homocysteine</name>
        <dbReference type="ChEBI" id="CHEBI:58199"/>
    </ligand>
</feature>
<keyword evidence="9 10" id="KW-0486">Methionine biosynthesis</keyword>
<feature type="binding site" evidence="11">
    <location>
        <position position="119"/>
    </location>
    <ligand>
        <name>5-methyltetrahydropteroyltri-L-glutamate</name>
        <dbReference type="ChEBI" id="CHEBI:58207"/>
    </ligand>
</feature>
<dbReference type="InterPro" id="IPR002629">
    <property type="entry name" value="Met_Synth_C/arc"/>
</dbReference>
<comment type="cofactor">
    <cofactor evidence="12">
        <name>Zn(2+)</name>
        <dbReference type="ChEBI" id="CHEBI:29105"/>
    </cofactor>
    <text evidence="12">Binds 2 Zn(2+) ions per subunit.</text>
</comment>
<feature type="binding site" evidence="10">
    <location>
        <position position="667"/>
    </location>
    <ligand>
        <name>Zn(2+)</name>
        <dbReference type="ChEBI" id="CHEBI:29105"/>
        <note>catalytic</note>
    </ligand>
</feature>
<comment type="cofactor">
    <cofactor evidence="10">
        <name>Zn(2+)</name>
        <dbReference type="ChEBI" id="CHEBI:29105"/>
    </cofactor>
    <text evidence="10">Binds 1 zinc ion per subunit.</text>
</comment>
<evidence type="ECO:0000256" key="3">
    <source>
        <dbReference type="ARBA" id="ARBA00009553"/>
    </source>
</evidence>
<feature type="binding site" evidence="10 11">
    <location>
        <begin position="432"/>
        <end position="434"/>
    </location>
    <ligand>
        <name>L-homocysteine</name>
        <dbReference type="ChEBI" id="CHEBI:58199"/>
    </ligand>
</feature>
<feature type="binding site" evidence="12">
    <location>
        <position position="667"/>
    </location>
    <ligand>
        <name>Zn(2+)</name>
        <dbReference type="ChEBI" id="CHEBI:29105"/>
        <label>1</label>
        <note>catalytic</note>
    </ligand>
</feature>
<feature type="binding site" evidence="10 11">
    <location>
        <position position="600"/>
    </location>
    <ligand>
        <name>L-methionine</name>
        <dbReference type="ChEBI" id="CHEBI:57844"/>
    </ligand>
</feature>
<dbReference type="NCBIfam" id="TIGR01371">
    <property type="entry name" value="met_syn_B12ind"/>
    <property type="match status" value="1"/>
</dbReference>
<keyword evidence="10" id="KW-0677">Repeat</keyword>
<evidence type="ECO:0000256" key="13">
    <source>
        <dbReference type="PIRSR" id="PIRSR000382-3"/>
    </source>
</evidence>
<evidence type="ECO:0000313" key="16">
    <source>
        <dbReference type="EMBL" id="CUN79991.1"/>
    </source>
</evidence>
<evidence type="ECO:0000256" key="2">
    <source>
        <dbReference type="ARBA" id="ARBA00004681"/>
    </source>
</evidence>
<dbReference type="Pfam" id="PF01717">
    <property type="entry name" value="Meth_synt_2"/>
    <property type="match status" value="1"/>
</dbReference>
<dbReference type="RefSeq" id="WP_055158741.1">
    <property type="nucleotide sequence ID" value="NZ_CYZO01000008.1"/>
</dbReference>
<feature type="binding site" evidence="10 11">
    <location>
        <position position="562"/>
    </location>
    <ligand>
        <name>5-methyltetrahydropteroyltri-L-glutamate</name>
        <dbReference type="ChEBI" id="CHEBI:58207"/>
    </ligand>
</feature>
<feature type="domain" description="Cobalamin-independent methionine synthase MetE C-terminal/archaeal" evidence="14">
    <location>
        <begin position="427"/>
        <end position="751"/>
    </location>
</feature>
<dbReference type="GO" id="GO:0009086">
    <property type="term" value="P:methionine biosynthetic process"/>
    <property type="evidence" value="ECO:0007669"/>
    <property type="project" value="UniProtKB-UniRule"/>
</dbReference>
<dbReference type="PANTHER" id="PTHR30519">
    <property type="entry name" value="5-METHYLTETRAHYDROPTEROYLTRIGLUTAMATE--HOMOCYSTEINE METHYLTRANSFERASE"/>
    <property type="match status" value="1"/>
</dbReference>
<protein>
    <recommendedName>
        <fullName evidence="10">5-methyltetrahydropteroyltriglutamate--homocysteine methyltransferase</fullName>
        <ecNumber evidence="10">2.1.1.14</ecNumber>
    </recommendedName>
    <alternativeName>
        <fullName evidence="10">Cobalamin-independent methionine synthase</fullName>
    </alternativeName>
    <alternativeName>
        <fullName evidence="10">Methionine synthase, vitamin-B12 independent isozyme</fullName>
    </alternativeName>
</protein>
<evidence type="ECO:0000256" key="12">
    <source>
        <dbReference type="PIRSR" id="PIRSR000382-2"/>
    </source>
</evidence>
<dbReference type="GO" id="GO:0032259">
    <property type="term" value="P:methylation"/>
    <property type="evidence" value="ECO:0007669"/>
    <property type="project" value="UniProtKB-KW"/>
</dbReference>
<keyword evidence="5 10" id="KW-0028">Amino-acid biosynthesis</keyword>
<feature type="binding site" evidence="10 11">
    <location>
        <begin position="432"/>
        <end position="434"/>
    </location>
    <ligand>
        <name>L-methionine</name>
        <dbReference type="ChEBI" id="CHEBI:57844"/>
    </ligand>
</feature>
<dbReference type="Pfam" id="PF08267">
    <property type="entry name" value="Meth_synt_1"/>
    <property type="match status" value="1"/>
</dbReference>
<keyword evidence="4 10" id="KW-0489">Methyltransferase</keyword>
<evidence type="ECO:0000256" key="8">
    <source>
        <dbReference type="ARBA" id="ARBA00022833"/>
    </source>
</evidence>
<evidence type="ECO:0000259" key="14">
    <source>
        <dbReference type="Pfam" id="PF01717"/>
    </source>
</evidence>
<keyword evidence="7 10" id="KW-0479">Metal-binding</keyword>
<evidence type="ECO:0000256" key="5">
    <source>
        <dbReference type="ARBA" id="ARBA00022605"/>
    </source>
</evidence>
<dbReference type="UniPathway" id="UPA00051">
    <property type="reaction ID" value="UER00082"/>
</dbReference>
<comment type="function">
    <text evidence="1 10">Catalyzes the transfer of a methyl group from 5-methyltetrahydrofolate to homocysteine resulting in methionine formation.</text>
</comment>
<accession>A0A173ZUL3</accession>
<evidence type="ECO:0000256" key="11">
    <source>
        <dbReference type="PIRSR" id="PIRSR000382-1"/>
    </source>
</evidence>
<feature type="active site" description="Proton donor" evidence="10 13">
    <location>
        <position position="696"/>
    </location>
</feature>
<dbReference type="Gene3D" id="3.20.20.210">
    <property type="match status" value="2"/>
</dbReference>
<feature type="binding site" evidence="12">
    <location>
        <position position="645"/>
    </location>
    <ligand>
        <name>Zn(2+)</name>
        <dbReference type="ChEBI" id="CHEBI:29105"/>
        <label>1</label>
        <note>catalytic</note>
    </ligand>
</feature>
<feature type="binding site" evidence="12">
    <location>
        <position position="728"/>
    </location>
    <ligand>
        <name>Zn(2+)</name>
        <dbReference type="ChEBI" id="CHEBI:29105"/>
        <label>1</label>
        <note>catalytic</note>
    </ligand>
</feature>
<sequence>MDYSIIGFPRIGIHRELKFATEAYFRSEIDADELKRVVSQQRMEQWTRQRDAGAGFIPSNDFSLYDGMLDTAYMLNAIPRRYADLRLSDIDTYFAMARGYQGAQGDVKAFTMKKWFNTNYHYMVPELDDDMELKLRSDAFLDGFHQARSLGIQTKPVVAGPFTFLKLARCTGNKSATDFVDDILFAYADILKRCGENGVEWLQVDEPYLVMDLTMGDVALFRKLYQTLLEQKGTVKVLLQTYFGDVRDCYRQLCELPFDGIGLDFVEGKQTAALVAANGFPKDKILFAGLVNGKNIWRTNYKDVLERIAGLKSCCDHIVLSTSCSLLHVPYTVKNEPQLSTEIIRHFSFAYEKLDELRELCCLAELADYSCDRRYLQNQELFQTSELRTDTEVQKQVAALTESDFTRRVPRKERQATQKELLNLPLLPTTTIGSFPQTKEVKQNRTKFRKGEISEEEYRNNAKGFIRDCIALQENIGLDVLVHGEFERNDMVEFFGENLSGYVFTIGGWVQSYGTRGVKPPIVFGDVKRKKSITTDYIRYANSLTDKNVKGMLTGPVTILNWSFPREDISTQEMMYQIGLAIREEVLELEAAGVRIIQIDEAALREKLPLRRADWHSDYLNFAIKAFRLCHAKVKPETQIHTHMCYSEFEDIIPEIDAMDADVITFEASRSKLTILDSLMAHHFETEVGPGVYDIHSPRIPSVEEIEAALRLMLDKIPADHLWVNPDCGLKTRGETETVASLKNMVQAAKNIRNECKGDI</sequence>
<dbReference type="GO" id="GO:0003871">
    <property type="term" value="F:5-methyltetrahydropteroyltriglutamate-homocysteine S-methyltransferase activity"/>
    <property type="evidence" value="ECO:0007669"/>
    <property type="project" value="UniProtKB-UniRule"/>
</dbReference>
<dbReference type="EC" id="2.1.1.14" evidence="10"/>
<evidence type="ECO:0000256" key="6">
    <source>
        <dbReference type="ARBA" id="ARBA00022679"/>
    </source>
</evidence>
<dbReference type="NCBIfam" id="NF003556">
    <property type="entry name" value="PRK05222.1"/>
    <property type="match status" value="1"/>
</dbReference>
<dbReference type="GO" id="GO:0008270">
    <property type="term" value="F:zinc ion binding"/>
    <property type="evidence" value="ECO:0007669"/>
    <property type="project" value="InterPro"/>
</dbReference>
<feature type="binding site" evidence="10">
    <location>
        <position position="606"/>
    </location>
    <ligand>
        <name>5-methyltetrahydropteroyltri-L-glutamate</name>
        <dbReference type="ChEBI" id="CHEBI:58207"/>
    </ligand>
</feature>
<feature type="domain" description="Cobalamin-independent methionine synthase MetE N-terminal" evidence="15">
    <location>
        <begin position="4"/>
        <end position="313"/>
    </location>
</feature>
<organism evidence="16 17">
    <name type="scientific">[Ruminococcus] torques</name>
    <dbReference type="NCBI Taxonomy" id="33039"/>
    <lineage>
        <taxon>Bacteria</taxon>
        <taxon>Bacillati</taxon>
        <taxon>Bacillota</taxon>
        <taxon>Clostridia</taxon>
        <taxon>Lachnospirales</taxon>
        <taxon>Lachnospiraceae</taxon>
        <taxon>Mediterraneibacter</taxon>
    </lineage>
</organism>
<dbReference type="HAMAP" id="MF_00172">
    <property type="entry name" value="Meth_synth"/>
    <property type="match status" value="1"/>
</dbReference>
<evidence type="ECO:0000256" key="4">
    <source>
        <dbReference type="ARBA" id="ARBA00022603"/>
    </source>
</evidence>
<dbReference type="InterPro" id="IPR006276">
    <property type="entry name" value="Cobalamin-indep_Met_synthase"/>
</dbReference>
<proteinExistence type="inferred from homology"/>
<evidence type="ECO:0000259" key="15">
    <source>
        <dbReference type="Pfam" id="PF08267"/>
    </source>
</evidence>
<keyword evidence="8 10" id="KW-0862">Zinc</keyword>
<feature type="binding site" evidence="11">
    <location>
        <position position="18"/>
    </location>
    <ligand>
        <name>5-methyltetrahydropteroyltri-L-glutamate</name>
        <dbReference type="ChEBI" id="CHEBI:58207"/>
    </ligand>
</feature>
<keyword evidence="6 10" id="KW-0808">Transferase</keyword>
<feature type="binding site" evidence="10">
    <location>
        <position position="643"/>
    </location>
    <ligand>
        <name>Zn(2+)</name>
        <dbReference type="ChEBI" id="CHEBI:29105"/>
        <note>catalytic</note>
    </ligand>
</feature>
<feature type="binding site" evidence="10">
    <location>
        <position position="728"/>
    </location>
    <ligand>
        <name>Zn(2+)</name>
        <dbReference type="ChEBI" id="CHEBI:29105"/>
        <note>catalytic</note>
    </ligand>
</feature>
<name>A0A173ZUL3_9FIRM</name>
<feature type="binding site" evidence="10">
    <location>
        <position position="114"/>
    </location>
    <ligand>
        <name>5-methyltetrahydropteroyltri-L-glutamate</name>
        <dbReference type="ChEBI" id="CHEBI:58207"/>
    </ligand>
</feature>
<feature type="binding site" evidence="12">
    <location>
        <position position="643"/>
    </location>
    <ligand>
        <name>Zn(2+)</name>
        <dbReference type="ChEBI" id="CHEBI:29105"/>
        <label>1</label>
        <note>catalytic</note>
    </ligand>
</feature>
<dbReference type="InterPro" id="IPR038071">
    <property type="entry name" value="UROD/MetE-like_sf"/>
</dbReference>
<dbReference type="InterPro" id="IPR013215">
    <property type="entry name" value="Cbl-indep_Met_Synth_N"/>
</dbReference>
<evidence type="ECO:0000313" key="17">
    <source>
        <dbReference type="Proteomes" id="UP000095787"/>
    </source>
</evidence>
<dbReference type="EMBL" id="CYZO01000008">
    <property type="protein sequence ID" value="CUN79991.1"/>
    <property type="molecule type" value="Genomic_DNA"/>
</dbReference>
<feature type="binding site" evidence="10">
    <location>
        <begin position="15"/>
        <end position="18"/>
    </location>
    <ligand>
        <name>5-methyltetrahydropteroyltri-L-glutamate</name>
        <dbReference type="ChEBI" id="CHEBI:58207"/>
    </ligand>
</feature>
<comment type="caution">
    <text evidence="10">Lacks conserved residue(s) required for the propagation of feature annotation.</text>
</comment>
<dbReference type="AlphaFoldDB" id="A0A173ZUL3"/>
<feature type="binding site" evidence="10">
    <location>
        <position position="645"/>
    </location>
    <ligand>
        <name>Zn(2+)</name>
        <dbReference type="ChEBI" id="CHEBI:29105"/>
        <note>catalytic</note>
    </ligand>
</feature>
<dbReference type="PIRSF" id="PIRSF000382">
    <property type="entry name" value="MeTrfase_B12_ind"/>
    <property type="match status" value="1"/>
</dbReference>
<comment type="similarity">
    <text evidence="3 10">Belongs to the vitamin-B12 independent methionine synthase family.</text>
</comment>
<reference evidence="16 17" key="1">
    <citation type="submission" date="2015-09" db="EMBL/GenBank/DDBJ databases">
        <authorList>
            <consortium name="Pathogen Informatics"/>
        </authorList>
    </citation>
    <scope>NUCLEOTIDE SEQUENCE [LARGE SCALE GENOMIC DNA]</scope>
    <source>
        <strain evidence="16 17">2789STDY5834841</strain>
    </source>
</reference>
<evidence type="ECO:0000256" key="1">
    <source>
        <dbReference type="ARBA" id="ARBA00002777"/>
    </source>
</evidence>
<feature type="binding site" evidence="10 11">
    <location>
        <position position="485"/>
    </location>
    <ligand>
        <name>L-methionine</name>
        <dbReference type="ChEBI" id="CHEBI:57844"/>
    </ligand>
</feature>
<dbReference type="CDD" id="cd03312">
    <property type="entry name" value="CIMS_N_terminal_like"/>
    <property type="match status" value="1"/>
</dbReference>
<dbReference type="Proteomes" id="UP000095787">
    <property type="component" value="Unassembled WGS sequence"/>
</dbReference>
<evidence type="ECO:0000256" key="9">
    <source>
        <dbReference type="ARBA" id="ARBA00023167"/>
    </source>
</evidence>
<dbReference type="CDD" id="cd03311">
    <property type="entry name" value="CIMS_C_terminal_like"/>
    <property type="match status" value="1"/>
</dbReference>
<dbReference type="SUPFAM" id="SSF51726">
    <property type="entry name" value="UROD/MetE-like"/>
    <property type="match status" value="2"/>
</dbReference>
<comment type="pathway">
    <text evidence="2 10">Amino-acid biosynthesis; L-methionine biosynthesis via de novo pathway; L-methionine from L-homocysteine (MetE route): step 1/1.</text>
</comment>
<gene>
    <name evidence="10 16" type="primary">metE</name>
    <name evidence="16" type="ORF">ERS852456_00855</name>
</gene>
<evidence type="ECO:0000256" key="10">
    <source>
        <dbReference type="HAMAP-Rule" id="MF_00172"/>
    </source>
</evidence>